<dbReference type="Pfam" id="PF01261">
    <property type="entry name" value="AP_endonuc_2"/>
    <property type="match status" value="1"/>
</dbReference>
<proteinExistence type="predicted"/>
<dbReference type="OrthoDB" id="256906at2"/>
<feature type="domain" description="Xylose isomerase-like TIM barrel" evidence="1">
    <location>
        <begin position="25"/>
        <end position="279"/>
    </location>
</feature>
<name>A0A0M1P7P0_9BACL</name>
<comment type="caution">
    <text evidence="2">The sequence shown here is derived from an EMBL/GenBank/DDBJ whole genome shotgun (WGS) entry which is preliminary data.</text>
</comment>
<evidence type="ECO:0000313" key="3">
    <source>
        <dbReference type="Proteomes" id="UP000036932"/>
    </source>
</evidence>
<organism evidence="2 3">
    <name type="scientific">Paenibacillus solani</name>
    <dbReference type="NCBI Taxonomy" id="1705565"/>
    <lineage>
        <taxon>Bacteria</taxon>
        <taxon>Bacillati</taxon>
        <taxon>Bacillota</taxon>
        <taxon>Bacilli</taxon>
        <taxon>Bacillales</taxon>
        <taxon>Paenibacillaceae</taxon>
        <taxon>Paenibacillus</taxon>
    </lineage>
</organism>
<dbReference type="PANTHER" id="PTHR12110">
    <property type="entry name" value="HYDROXYPYRUVATE ISOMERASE"/>
    <property type="match status" value="1"/>
</dbReference>
<dbReference type="RefSeq" id="WP_053492091.1">
    <property type="nucleotide sequence ID" value="NZ_LIUT01000001.1"/>
</dbReference>
<protein>
    <submittedName>
        <fullName evidence="2">Sugar phosphate isomerase</fullName>
    </submittedName>
</protein>
<dbReference type="InterPro" id="IPR050312">
    <property type="entry name" value="IolE/XylAMocC-like"/>
</dbReference>
<evidence type="ECO:0000259" key="1">
    <source>
        <dbReference type="Pfam" id="PF01261"/>
    </source>
</evidence>
<dbReference type="AlphaFoldDB" id="A0A0M1P7P0"/>
<reference evidence="3" key="1">
    <citation type="submission" date="2015-08" db="EMBL/GenBank/DDBJ databases">
        <title>Genome sequencing project for genomic taxonomy and phylogenomics of Bacillus-like bacteria.</title>
        <authorList>
            <person name="Liu B."/>
            <person name="Wang J."/>
            <person name="Zhu Y."/>
            <person name="Liu G."/>
            <person name="Chen Q."/>
            <person name="Chen Z."/>
            <person name="Lan J."/>
            <person name="Che J."/>
            <person name="Ge C."/>
            <person name="Shi H."/>
            <person name="Pan Z."/>
            <person name="Liu X."/>
        </authorList>
    </citation>
    <scope>NUCLEOTIDE SEQUENCE [LARGE SCALE GENOMIC DNA]</scope>
    <source>
        <strain evidence="3">FJAT-22460</strain>
    </source>
</reference>
<dbReference type="Proteomes" id="UP000036932">
    <property type="component" value="Unassembled WGS sequence"/>
</dbReference>
<dbReference type="PATRIC" id="fig|1705565.3.peg.5295"/>
<accession>A0A0M1P7P0</accession>
<evidence type="ECO:0000313" key="2">
    <source>
        <dbReference type="EMBL" id="KOR90491.1"/>
    </source>
</evidence>
<dbReference type="InterPro" id="IPR013022">
    <property type="entry name" value="Xyl_isomerase-like_TIM-brl"/>
</dbReference>
<keyword evidence="2" id="KW-0413">Isomerase</keyword>
<dbReference type="InterPro" id="IPR036237">
    <property type="entry name" value="Xyl_isomerase-like_sf"/>
</dbReference>
<dbReference type="SUPFAM" id="SSF51658">
    <property type="entry name" value="Xylose isomerase-like"/>
    <property type="match status" value="1"/>
</dbReference>
<dbReference type="EMBL" id="LIUT01000001">
    <property type="protein sequence ID" value="KOR90491.1"/>
    <property type="molecule type" value="Genomic_DNA"/>
</dbReference>
<gene>
    <name evidence="2" type="ORF">AM231_16055</name>
</gene>
<keyword evidence="3" id="KW-1185">Reference proteome</keyword>
<sequence length="285" mass="31298">MKLGVSSYSLYQAMNKGEMTITDVIDYVAEIGGEHIEIVPLGFNLKETPALIDTIKSHAASKGIEISNYAIGANFAELDDAAYEAEIERVKGEVDIAAALGVKLMRHDVGSSKDLSITHFLEELPRMANACRIIADYAAERGITTSVENHGYFIQHSDRVKALVQTVNHPNFKTTLDIGNFLCADEVSTVAVANNIGLASMVHFKDFYYRPANRAPGSGWFNTSSGNWLRGAIVGQGDIDMPEVVRIVKESGYDGYISIEFEGMEDCRTGAKFGLEYVRKAWNEV</sequence>
<dbReference type="PANTHER" id="PTHR12110:SF53">
    <property type="entry name" value="BLR5974 PROTEIN"/>
    <property type="match status" value="1"/>
</dbReference>
<dbReference type="Gene3D" id="3.20.20.150">
    <property type="entry name" value="Divalent-metal-dependent TIM barrel enzymes"/>
    <property type="match status" value="1"/>
</dbReference>
<dbReference type="GO" id="GO:0016853">
    <property type="term" value="F:isomerase activity"/>
    <property type="evidence" value="ECO:0007669"/>
    <property type="project" value="UniProtKB-KW"/>
</dbReference>